<dbReference type="Pfam" id="PF12697">
    <property type="entry name" value="Abhydrolase_6"/>
    <property type="match status" value="1"/>
</dbReference>
<evidence type="ECO:0000259" key="1">
    <source>
        <dbReference type="Pfam" id="PF12697"/>
    </source>
</evidence>
<dbReference type="InterPro" id="IPR052897">
    <property type="entry name" value="Sec-Metab_Biosynth_Hydrolase"/>
</dbReference>
<name>A0A9W4JEP0_9EURO</name>
<feature type="domain" description="AB hydrolase-1" evidence="1">
    <location>
        <begin position="8"/>
        <end position="248"/>
    </location>
</feature>
<dbReference type="Gene3D" id="3.40.50.1820">
    <property type="entry name" value="alpha/beta hydrolase"/>
    <property type="match status" value="1"/>
</dbReference>
<gene>
    <name evidence="2" type="ORF">PSALAMII_LOCUS7504</name>
</gene>
<comment type="caution">
    <text evidence="2">The sequence shown here is derived from an EMBL/GenBank/DDBJ whole genome shotgun (WGS) entry which is preliminary data.</text>
</comment>
<evidence type="ECO:0000313" key="2">
    <source>
        <dbReference type="EMBL" id="CAG8395179.1"/>
    </source>
</evidence>
<dbReference type="PANTHER" id="PTHR37017">
    <property type="entry name" value="AB HYDROLASE-1 DOMAIN-CONTAINING PROTEIN-RELATED"/>
    <property type="match status" value="1"/>
</dbReference>
<evidence type="ECO:0000313" key="3">
    <source>
        <dbReference type="Proteomes" id="UP001152646"/>
    </source>
</evidence>
<sequence length="261" mass="28631">MAAPHPTIVLVHGAWHTPPNYQSYTDDLQAAGFTVHCPRLPTCNGNRPPNAEFSDDVAQVRSIITSCIERGERVLVIMHSYGGMVGTDAAQGLDLATRKAANQPGGVIHLLYLCAYMLIPGLTPQAIVEETNRTEKWLQMVEIAEDGTSFLSNPSLACFSGLEDQSVVDKAVESLVWFPLGPGNAVTTGDAWRTVPSTYVRTSRDCALVPAYQDIILERIEREGVVPDVVEFDTHHSIWISLPKEMVQLALKAAHDERNLK</sequence>
<dbReference type="PANTHER" id="PTHR37017:SF10">
    <property type="entry name" value="AB HYDROLASE-1 DOMAIN-CONTAINING PROTEIN"/>
    <property type="match status" value="1"/>
</dbReference>
<proteinExistence type="predicted"/>
<dbReference type="GO" id="GO:0072330">
    <property type="term" value="P:monocarboxylic acid biosynthetic process"/>
    <property type="evidence" value="ECO:0007669"/>
    <property type="project" value="UniProtKB-ARBA"/>
</dbReference>
<dbReference type="Proteomes" id="UP001152646">
    <property type="component" value="Unassembled WGS sequence"/>
</dbReference>
<dbReference type="InterPro" id="IPR000073">
    <property type="entry name" value="AB_hydrolase_1"/>
</dbReference>
<dbReference type="GO" id="GO:0017000">
    <property type="term" value="P:antibiotic biosynthetic process"/>
    <property type="evidence" value="ECO:0007669"/>
    <property type="project" value="UniProtKB-ARBA"/>
</dbReference>
<accession>A0A9W4JEP0</accession>
<protein>
    <recommendedName>
        <fullName evidence="1">AB hydrolase-1 domain-containing protein</fullName>
    </recommendedName>
</protein>
<reference evidence="2" key="1">
    <citation type="submission" date="2021-07" db="EMBL/GenBank/DDBJ databases">
        <authorList>
            <person name="Branca A.L. A."/>
        </authorList>
    </citation>
    <scope>NUCLEOTIDE SEQUENCE</scope>
</reference>
<dbReference type="OrthoDB" id="408373at2759"/>
<dbReference type="AlphaFoldDB" id="A0A9W4JEP0"/>
<dbReference type="EMBL" id="CAJVPA010000198">
    <property type="protein sequence ID" value="CAG8395179.1"/>
    <property type="molecule type" value="Genomic_DNA"/>
</dbReference>
<dbReference type="SUPFAM" id="SSF53474">
    <property type="entry name" value="alpha/beta-Hydrolases"/>
    <property type="match status" value="1"/>
</dbReference>
<dbReference type="InterPro" id="IPR029058">
    <property type="entry name" value="AB_hydrolase_fold"/>
</dbReference>
<organism evidence="2 3">
    <name type="scientific">Penicillium salamii</name>
    <dbReference type="NCBI Taxonomy" id="1612424"/>
    <lineage>
        <taxon>Eukaryota</taxon>
        <taxon>Fungi</taxon>
        <taxon>Dikarya</taxon>
        <taxon>Ascomycota</taxon>
        <taxon>Pezizomycotina</taxon>
        <taxon>Eurotiomycetes</taxon>
        <taxon>Eurotiomycetidae</taxon>
        <taxon>Eurotiales</taxon>
        <taxon>Aspergillaceae</taxon>
        <taxon>Penicillium</taxon>
    </lineage>
</organism>